<comment type="caution">
    <text evidence="2">The sequence shown here is derived from an EMBL/GenBank/DDBJ whole genome shotgun (WGS) entry which is preliminary data.</text>
</comment>
<gene>
    <name evidence="3" type="ORF">GBG18_03365</name>
    <name evidence="2" type="ORF">GBG19_08555</name>
</gene>
<dbReference type="Proteomes" id="UP000472839">
    <property type="component" value="Unassembled WGS sequence"/>
</dbReference>
<dbReference type="EMBL" id="WFKK01000022">
    <property type="protein sequence ID" value="KAB7888650.1"/>
    <property type="molecule type" value="Genomic_DNA"/>
</dbReference>
<feature type="domain" description="NERD" evidence="1">
    <location>
        <begin position="42"/>
        <end position="160"/>
    </location>
</feature>
<sequence length="312" mass="36262">MLLKEIDKRKEEDIKCLKKKLELSDNEKQKYIIRQELTKLESGLRGEKETAYFIDFNLKDSENYMILHDLRFELDGLTAQIDHLLINVAVGVILVETKNTKAEVTINDDGTMLYSYPKESHNLPNPLAQSHRHALVLEEIFKKYNMKMDIMSYVVFLPDVKIKNKVLPKKFCRADTFIEDIRTNFIRSPLKILSAATKMITNNLPSTKNIENIGKILINEHKPILIDYDKKYRIKGVRTKESILDIPSKEEKIDIISKLNPKNLNKFKDIQSSKKYMGHEMLSFICINCNTIQRKGLNTFTQKEVFCKSCGN</sequence>
<dbReference type="InterPro" id="IPR011528">
    <property type="entry name" value="NERD"/>
</dbReference>
<evidence type="ECO:0000313" key="4">
    <source>
        <dbReference type="Proteomes" id="UP000461010"/>
    </source>
</evidence>
<organism evidence="2 5">
    <name type="scientific">Poseidonibacter ostreae</name>
    <dbReference type="NCBI Taxonomy" id="2654171"/>
    <lineage>
        <taxon>Bacteria</taxon>
        <taxon>Pseudomonadati</taxon>
        <taxon>Campylobacterota</taxon>
        <taxon>Epsilonproteobacteria</taxon>
        <taxon>Campylobacterales</taxon>
        <taxon>Arcobacteraceae</taxon>
        <taxon>Poseidonibacter</taxon>
    </lineage>
</organism>
<accession>A0A6L4WTV6</accession>
<keyword evidence="4" id="KW-1185">Reference proteome</keyword>
<proteinExistence type="predicted"/>
<evidence type="ECO:0000313" key="5">
    <source>
        <dbReference type="Proteomes" id="UP000472839"/>
    </source>
</evidence>
<dbReference type="PROSITE" id="PS50965">
    <property type="entry name" value="NERD"/>
    <property type="match status" value="1"/>
</dbReference>
<dbReference type="RefSeq" id="WP_152188403.1">
    <property type="nucleotide sequence ID" value="NZ_WFKI01000006.1"/>
</dbReference>
<dbReference type="Pfam" id="PF08378">
    <property type="entry name" value="NERD"/>
    <property type="match status" value="1"/>
</dbReference>
<evidence type="ECO:0000259" key="1">
    <source>
        <dbReference type="PROSITE" id="PS50965"/>
    </source>
</evidence>
<dbReference type="Proteomes" id="UP000461010">
    <property type="component" value="Unassembled WGS sequence"/>
</dbReference>
<name>A0A6L4WTV6_9BACT</name>
<dbReference type="EMBL" id="WFKJ01000006">
    <property type="protein sequence ID" value="KAB7892303.1"/>
    <property type="molecule type" value="Genomic_DNA"/>
</dbReference>
<dbReference type="AlphaFoldDB" id="A0A6L4WTV6"/>
<protein>
    <recommendedName>
        <fullName evidence="1">NERD domain-containing protein</fullName>
    </recommendedName>
</protein>
<evidence type="ECO:0000313" key="3">
    <source>
        <dbReference type="EMBL" id="KAB7892303.1"/>
    </source>
</evidence>
<reference evidence="4 5" key="1">
    <citation type="submission" date="2019-10" db="EMBL/GenBank/DDBJ databases">
        <title>Poseidonibacter ostreae sp. nov., isolated from the gut of the Ostrea denselamellosa.</title>
        <authorList>
            <person name="Choi A."/>
        </authorList>
    </citation>
    <scope>NUCLEOTIDE SEQUENCE [LARGE SCALE GENOMIC DNA]</scope>
    <source>
        <strain evidence="2 5">SJOD-M-33</strain>
        <strain evidence="3 4">SJOD-M-5</strain>
    </source>
</reference>
<evidence type="ECO:0000313" key="2">
    <source>
        <dbReference type="EMBL" id="KAB7888650.1"/>
    </source>
</evidence>